<feature type="compositionally biased region" description="Low complexity" evidence="1">
    <location>
        <begin position="46"/>
        <end position="59"/>
    </location>
</feature>
<gene>
    <name evidence="2" type="ORF">QE152_g21710</name>
</gene>
<dbReference type="AlphaFoldDB" id="A0AAW1KMN1"/>
<feature type="compositionally biased region" description="Polar residues" evidence="1">
    <location>
        <begin position="8"/>
        <end position="17"/>
    </location>
</feature>
<reference evidence="2 3" key="1">
    <citation type="journal article" date="2024" name="BMC Genomics">
        <title>De novo assembly and annotation of Popillia japonica's genome with initial clues to its potential as an invasive pest.</title>
        <authorList>
            <person name="Cucini C."/>
            <person name="Boschi S."/>
            <person name="Funari R."/>
            <person name="Cardaioli E."/>
            <person name="Iannotti N."/>
            <person name="Marturano G."/>
            <person name="Paoli F."/>
            <person name="Bruttini M."/>
            <person name="Carapelli A."/>
            <person name="Frati F."/>
            <person name="Nardi F."/>
        </authorList>
    </citation>
    <scope>NUCLEOTIDE SEQUENCE [LARGE SCALE GENOMIC DNA]</scope>
    <source>
        <strain evidence="2">DMR45628</strain>
    </source>
</reference>
<dbReference type="EMBL" id="JASPKY010000203">
    <property type="protein sequence ID" value="KAK9721102.1"/>
    <property type="molecule type" value="Genomic_DNA"/>
</dbReference>
<comment type="caution">
    <text evidence="2">The sequence shown here is derived from an EMBL/GenBank/DDBJ whole genome shotgun (WGS) entry which is preliminary data.</text>
</comment>
<name>A0AAW1KMN1_POPJA</name>
<proteinExistence type="predicted"/>
<dbReference type="Proteomes" id="UP001458880">
    <property type="component" value="Unassembled WGS sequence"/>
</dbReference>
<feature type="region of interest" description="Disordered" evidence="1">
    <location>
        <begin position="1"/>
        <end position="68"/>
    </location>
</feature>
<protein>
    <submittedName>
        <fullName evidence="2">Uncharacterized protein</fullName>
    </submittedName>
</protein>
<organism evidence="2 3">
    <name type="scientific">Popillia japonica</name>
    <name type="common">Japanese beetle</name>
    <dbReference type="NCBI Taxonomy" id="7064"/>
    <lineage>
        <taxon>Eukaryota</taxon>
        <taxon>Metazoa</taxon>
        <taxon>Ecdysozoa</taxon>
        <taxon>Arthropoda</taxon>
        <taxon>Hexapoda</taxon>
        <taxon>Insecta</taxon>
        <taxon>Pterygota</taxon>
        <taxon>Neoptera</taxon>
        <taxon>Endopterygota</taxon>
        <taxon>Coleoptera</taxon>
        <taxon>Polyphaga</taxon>
        <taxon>Scarabaeiformia</taxon>
        <taxon>Scarabaeidae</taxon>
        <taxon>Rutelinae</taxon>
        <taxon>Popillia</taxon>
    </lineage>
</organism>
<evidence type="ECO:0000256" key="1">
    <source>
        <dbReference type="SAM" id="MobiDB-lite"/>
    </source>
</evidence>
<evidence type="ECO:0000313" key="3">
    <source>
        <dbReference type="Proteomes" id="UP001458880"/>
    </source>
</evidence>
<accession>A0AAW1KMN1</accession>
<keyword evidence="3" id="KW-1185">Reference proteome</keyword>
<evidence type="ECO:0000313" key="2">
    <source>
        <dbReference type="EMBL" id="KAK9721102.1"/>
    </source>
</evidence>
<sequence>MRERTKRNASGYSSGSDISDFDLSSPASIDSIVASVNRQQKRTKVSSAEKASAEKASASGNSETRVSEMAEKIAENGSAVVGTSDTALITHFKCAVKNKFDTIKQTGQRDYYRTHQQKFKPSIVYG</sequence>